<dbReference type="PANTHER" id="PTHR16305">
    <property type="entry name" value="TESTICULAR SOLUBLE ADENYLYL CYCLASE"/>
    <property type="match status" value="1"/>
</dbReference>
<dbReference type="AlphaFoldDB" id="A0A6I3M4A6"/>
<dbReference type="InterPro" id="IPR001867">
    <property type="entry name" value="OmpR/PhoB-type_DNA-bd"/>
</dbReference>
<evidence type="ECO:0000259" key="5">
    <source>
        <dbReference type="PROSITE" id="PS51755"/>
    </source>
</evidence>
<dbReference type="SMART" id="SM00862">
    <property type="entry name" value="Trans_reg_C"/>
    <property type="match status" value="1"/>
</dbReference>
<keyword evidence="1" id="KW-0547">Nucleotide-binding</keyword>
<dbReference type="PANTHER" id="PTHR16305:SF35">
    <property type="entry name" value="TRANSCRIPTIONAL ACTIVATOR DOMAIN"/>
    <property type="match status" value="1"/>
</dbReference>
<dbReference type="GO" id="GO:0000160">
    <property type="term" value="P:phosphorelay signal transduction system"/>
    <property type="evidence" value="ECO:0007669"/>
    <property type="project" value="InterPro"/>
</dbReference>
<reference evidence="6 7" key="1">
    <citation type="submission" date="2019-11" db="EMBL/GenBank/DDBJ databases">
        <title>Agromyces kandeliae sp. nov., isolated from mangrove soil.</title>
        <authorList>
            <person name="Wang R."/>
        </authorList>
    </citation>
    <scope>NUCLEOTIDE SEQUENCE [LARGE SCALE GENOMIC DNA]</scope>
    <source>
        <strain evidence="6 7">JCM 11433</strain>
    </source>
</reference>
<evidence type="ECO:0000256" key="1">
    <source>
        <dbReference type="ARBA" id="ARBA00022741"/>
    </source>
</evidence>
<dbReference type="GO" id="GO:0005737">
    <property type="term" value="C:cytoplasm"/>
    <property type="evidence" value="ECO:0007669"/>
    <property type="project" value="TreeGrafter"/>
</dbReference>
<dbReference type="SUPFAM" id="SSF52540">
    <property type="entry name" value="P-loop containing nucleoside triphosphate hydrolases"/>
    <property type="match status" value="1"/>
</dbReference>
<dbReference type="RefSeq" id="WP_155051212.1">
    <property type="nucleotide sequence ID" value="NZ_BAAAIB010000005.1"/>
</dbReference>
<dbReference type="SUPFAM" id="SSF46894">
    <property type="entry name" value="C-terminal effector domain of the bipartite response regulators"/>
    <property type="match status" value="1"/>
</dbReference>
<evidence type="ECO:0000256" key="2">
    <source>
        <dbReference type="ARBA" id="ARBA00022840"/>
    </source>
</evidence>
<feature type="DNA-binding region" description="OmpR/PhoB-type" evidence="4">
    <location>
        <begin position="16"/>
        <end position="114"/>
    </location>
</feature>
<evidence type="ECO:0000256" key="4">
    <source>
        <dbReference type="PROSITE-ProRule" id="PRU01091"/>
    </source>
</evidence>
<accession>A0A6I3M4A6</accession>
<dbReference type="OrthoDB" id="134712at2"/>
<gene>
    <name evidence="6" type="ORF">GJ743_07155</name>
</gene>
<keyword evidence="7" id="KW-1185">Reference proteome</keyword>
<dbReference type="Pfam" id="PF13191">
    <property type="entry name" value="AAA_16"/>
    <property type="match status" value="1"/>
</dbReference>
<dbReference type="EMBL" id="WMLB01000018">
    <property type="protein sequence ID" value="MTH68145.1"/>
    <property type="molecule type" value="Genomic_DNA"/>
</dbReference>
<dbReference type="InterPro" id="IPR016032">
    <property type="entry name" value="Sig_transdc_resp-reg_C-effctor"/>
</dbReference>
<keyword evidence="3 4" id="KW-0238">DNA-binding</keyword>
<comment type="caution">
    <text evidence="6">The sequence shown here is derived from an EMBL/GenBank/DDBJ whole genome shotgun (WGS) entry which is preliminary data.</text>
</comment>
<dbReference type="PROSITE" id="PS51755">
    <property type="entry name" value="OMPR_PHOB"/>
    <property type="match status" value="1"/>
</dbReference>
<dbReference type="Gene3D" id="1.10.10.10">
    <property type="entry name" value="Winged helix-like DNA-binding domain superfamily/Winged helix DNA-binding domain"/>
    <property type="match status" value="1"/>
</dbReference>
<dbReference type="Pfam" id="PF00486">
    <property type="entry name" value="Trans_reg_C"/>
    <property type="match status" value="1"/>
</dbReference>
<dbReference type="InterPro" id="IPR036388">
    <property type="entry name" value="WH-like_DNA-bd_sf"/>
</dbReference>
<dbReference type="GO" id="GO:0005524">
    <property type="term" value="F:ATP binding"/>
    <property type="evidence" value="ECO:0007669"/>
    <property type="project" value="UniProtKB-KW"/>
</dbReference>
<dbReference type="GO" id="GO:0003677">
    <property type="term" value="F:DNA binding"/>
    <property type="evidence" value="ECO:0007669"/>
    <property type="project" value="UniProtKB-UniRule"/>
</dbReference>
<proteinExistence type="predicted"/>
<dbReference type="GO" id="GO:0004016">
    <property type="term" value="F:adenylate cyclase activity"/>
    <property type="evidence" value="ECO:0007669"/>
    <property type="project" value="TreeGrafter"/>
</dbReference>
<dbReference type="InterPro" id="IPR027417">
    <property type="entry name" value="P-loop_NTPase"/>
</dbReference>
<dbReference type="GO" id="GO:0006355">
    <property type="term" value="P:regulation of DNA-templated transcription"/>
    <property type="evidence" value="ECO:0007669"/>
    <property type="project" value="InterPro"/>
</dbReference>
<name>A0A6I3M4A6_9MICO</name>
<evidence type="ECO:0000313" key="7">
    <source>
        <dbReference type="Proteomes" id="UP000433071"/>
    </source>
</evidence>
<dbReference type="Proteomes" id="UP000433071">
    <property type="component" value="Unassembled WGS sequence"/>
</dbReference>
<evidence type="ECO:0000313" key="6">
    <source>
        <dbReference type="EMBL" id="MTH68145.1"/>
    </source>
</evidence>
<evidence type="ECO:0000256" key="3">
    <source>
        <dbReference type="ARBA" id="ARBA00023125"/>
    </source>
</evidence>
<dbReference type="CDD" id="cd00383">
    <property type="entry name" value="trans_reg_C"/>
    <property type="match status" value="1"/>
</dbReference>
<protein>
    <submittedName>
        <fullName evidence="6">AAA family ATPase</fullName>
    </submittedName>
</protein>
<sequence length="390" mass="41840">MSIGAGTATATRGARSEARHFAGWSFDPTDGRLARGRVEVYLRPKTAGVLRTLVDAAGEVVAKRDLLEAVWGTSATGDDVLAVCVNELRRILGDDSRHPRFIATAHRRGYRFVAAVSEAPSARGSVGRLLLGREPESAELRRWWAEVHAGRRIVGFVAGESGVGRTSLVRAFADEVQAGGDAYVGVGRCVGHRAGGEPYSPFLDALDAVCRGPGGRRARDVLWQHAPTWLLLLPGLLDDDEAVRLRDRAGAPEDGRFERMLREFSDALAELANAAPVLLVFDDLHAGDTATVGLIASLAAGGAGDRVLVLATYRDPDGPAGARIASVVRDLEWHGAARVMTLAAFDESAVRAYLTYRLGGMPDPETVAEFAERSRGNPLELARLLDHRAR</sequence>
<feature type="domain" description="OmpR/PhoB-type" evidence="5">
    <location>
        <begin position="16"/>
        <end position="114"/>
    </location>
</feature>
<dbReference type="InterPro" id="IPR041664">
    <property type="entry name" value="AAA_16"/>
</dbReference>
<organism evidence="6 7">
    <name type="scientific">Agromyces bracchium</name>
    <dbReference type="NCBI Taxonomy" id="88376"/>
    <lineage>
        <taxon>Bacteria</taxon>
        <taxon>Bacillati</taxon>
        <taxon>Actinomycetota</taxon>
        <taxon>Actinomycetes</taxon>
        <taxon>Micrococcales</taxon>
        <taxon>Microbacteriaceae</taxon>
        <taxon>Agromyces</taxon>
    </lineage>
</organism>
<keyword evidence="2" id="KW-0067">ATP-binding</keyword>